<dbReference type="PANTHER" id="PTHR43423">
    <property type="entry name" value="ABC TRANSPORTER I FAMILY MEMBER 17"/>
    <property type="match status" value="1"/>
</dbReference>
<dbReference type="CDD" id="cd03260">
    <property type="entry name" value="ABC_PstB_phosphate_transporter"/>
    <property type="match status" value="1"/>
</dbReference>
<evidence type="ECO:0000256" key="3">
    <source>
        <dbReference type="ARBA" id="ARBA00022741"/>
    </source>
</evidence>
<dbReference type="GO" id="GO:0016887">
    <property type="term" value="F:ATP hydrolysis activity"/>
    <property type="evidence" value="ECO:0007669"/>
    <property type="project" value="InterPro"/>
</dbReference>
<evidence type="ECO:0000256" key="1">
    <source>
        <dbReference type="ARBA" id="ARBA00022448"/>
    </source>
</evidence>
<dbReference type="GO" id="GO:0035435">
    <property type="term" value="P:phosphate ion transmembrane transport"/>
    <property type="evidence" value="ECO:0007669"/>
    <property type="project" value="InterPro"/>
</dbReference>
<dbReference type="InterPro" id="IPR003593">
    <property type="entry name" value="AAA+_ATPase"/>
</dbReference>
<dbReference type="InterPro" id="IPR017871">
    <property type="entry name" value="ABC_transporter-like_CS"/>
</dbReference>
<accession>A0A3D4V4J2</accession>
<keyword evidence="2" id="KW-0592">Phosphate transport</keyword>
<dbReference type="Proteomes" id="UP000264071">
    <property type="component" value="Unassembled WGS sequence"/>
</dbReference>
<dbReference type="GO" id="GO:0016020">
    <property type="term" value="C:membrane"/>
    <property type="evidence" value="ECO:0007669"/>
    <property type="project" value="InterPro"/>
</dbReference>
<feature type="domain" description="ABC transporter" evidence="6">
    <location>
        <begin position="29"/>
        <end position="273"/>
    </location>
</feature>
<keyword evidence="1" id="KW-0813">Transport</keyword>
<dbReference type="InterPro" id="IPR003439">
    <property type="entry name" value="ABC_transporter-like_ATP-bd"/>
</dbReference>
<feature type="compositionally biased region" description="Polar residues" evidence="5">
    <location>
        <begin position="7"/>
        <end position="20"/>
    </location>
</feature>
<dbReference type="OMA" id="YISGRYE"/>
<evidence type="ECO:0000256" key="4">
    <source>
        <dbReference type="ARBA" id="ARBA00022840"/>
    </source>
</evidence>
<dbReference type="InterPro" id="IPR005670">
    <property type="entry name" value="PstB-like"/>
</dbReference>
<dbReference type="SUPFAM" id="SSF52540">
    <property type="entry name" value="P-loop containing nucleoside triphosphate hydrolases"/>
    <property type="match status" value="1"/>
</dbReference>
<keyword evidence="3" id="KW-0547">Nucleotide-binding</keyword>
<sequence>MSALRPTPTNTVAGPSTAGGSLSPVPATAQSVTLSRFSAWFGATPALHNIELHVPSQSVMAIIGPSGSGKSTVLRAINRLNDGLPGVRHAGSILLGDEDIYASTVNPSVLRQRVGMVFQRSNPFPRSVRDNVAYGPQLNRRLRGRELDDVVEYALRRAALWDEVKDRLRQDARTLSGGQQQRLCIARALANDPEVLLLDEPSSALDPHGTQRIEELVYDLRQQLTILIVTHNLHQAARVADRTALLVDGVLVEEAPSSRLFTRPADSRTEAFITGRFG</sequence>
<dbReference type="AlphaFoldDB" id="A0A3D4V4J2"/>
<dbReference type="SMART" id="SM00382">
    <property type="entry name" value="AAA"/>
    <property type="match status" value="1"/>
</dbReference>
<dbReference type="InterPro" id="IPR027417">
    <property type="entry name" value="P-loop_NTPase"/>
</dbReference>
<proteinExistence type="predicted"/>
<dbReference type="PANTHER" id="PTHR43423:SF1">
    <property type="entry name" value="ABC TRANSPORTER I FAMILY MEMBER 17"/>
    <property type="match status" value="1"/>
</dbReference>
<evidence type="ECO:0000259" key="6">
    <source>
        <dbReference type="PROSITE" id="PS50893"/>
    </source>
</evidence>
<dbReference type="PROSITE" id="PS00211">
    <property type="entry name" value="ABC_TRANSPORTER_1"/>
    <property type="match status" value="1"/>
</dbReference>
<dbReference type="EMBL" id="DPIY01000002">
    <property type="protein sequence ID" value="HCT56040.1"/>
    <property type="molecule type" value="Genomic_DNA"/>
</dbReference>
<comment type="caution">
    <text evidence="7">The sequence shown here is derived from an EMBL/GenBank/DDBJ whole genome shotgun (WGS) entry which is preliminary data.</text>
</comment>
<organism evidence="7 8">
    <name type="scientific">Gemmatimonas aurantiaca</name>
    <dbReference type="NCBI Taxonomy" id="173480"/>
    <lineage>
        <taxon>Bacteria</taxon>
        <taxon>Pseudomonadati</taxon>
        <taxon>Gemmatimonadota</taxon>
        <taxon>Gemmatimonadia</taxon>
        <taxon>Gemmatimonadales</taxon>
        <taxon>Gemmatimonadaceae</taxon>
        <taxon>Gemmatimonas</taxon>
    </lineage>
</organism>
<reference evidence="7 8" key="1">
    <citation type="journal article" date="2018" name="Nat. Biotechnol.">
        <title>A standardized bacterial taxonomy based on genome phylogeny substantially revises the tree of life.</title>
        <authorList>
            <person name="Parks D.H."/>
            <person name="Chuvochina M."/>
            <person name="Waite D.W."/>
            <person name="Rinke C."/>
            <person name="Skarshewski A."/>
            <person name="Chaumeil P.A."/>
            <person name="Hugenholtz P."/>
        </authorList>
    </citation>
    <scope>NUCLEOTIDE SEQUENCE [LARGE SCALE GENOMIC DNA]</scope>
    <source>
        <strain evidence="7">UBA8844</strain>
    </source>
</reference>
<dbReference type="PROSITE" id="PS50893">
    <property type="entry name" value="ABC_TRANSPORTER_2"/>
    <property type="match status" value="1"/>
</dbReference>
<dbReference type="Gene3D" id="3.40.50.300">
    <property type="entry name" value="P-loop containing nucleotide triphosphate hydrolases"/>
    <property type="match status" value="1"/>
</dbReference>
<dbReference type="Pfam" id="PF00005">
    <property type="entry name" value="ABC_tran"/>
    <property type="match status" value="1"/>
</dbReference>
<keyword evidence="4 7" id="KW-0067">ATP-binding</keyword>
<name>A0A3D4V4J2_9BACT</name>
<protein>
    <submittedName>
        <fullName evidence="7">Phosphate ABC transporter ATP-binding protein</fullName>
    </submittedName>
</protein>
<dbReference type="GO" id="GO:0005524">
    <property type="term" value="F:ATP binding"/>
    <property type="evidence" value="ECO:0007669"/>
    <property type="project" value="UniProtKB-KW"/>
</dbReference>
<feature type="region of interest" description="Disordered" evidence="5">
    <location>
        <begin position="1"/>
        <end position="25"/>
    </location>
</feature>
<evidence type="ECO:0000256" key="2">
    <source>
        <dbReference type="ARBA" id="ARBA00022592"/>
    </source>
</evidence>
<evidence type="ECO:0000256" key="5">
    <source>
        <dbReference type="SAM" id="MobiDB-lite"/>
    </source>
</evidence>
<dbReference type="GO" id="GO:0005315">
    <property type="term" value="F:phosphate transmembrane transporter activity"/>
    <property type="evidence" value="ECO:0007669"/>
    <property type="project" value="InterPro"/>
</dbReference>
<gene>
    <name evidence="7" type="ORF">DGD08_02380</name>
</gene>
<evidence type="ECO:0000313" key="8">
    <source>
        <dbReference type="Proteomes" id="UP000264071"/>
    </source>
</evidence>
<evidence type="ECO:0000313" key="7">
    <source>
        <dbReference type="EMBL" id="HCT56040.1"/>
    </source>
</evidence>